<dbReference type="EMBL" id="AGBW02014825">
    <property type="protein sequence ID" value="OWR41015.1"/>
    <property type="molecule type" value="Genomic_DNA"/>
</dbReference>
<keyword evidence="2" id="KW-0732">Signal</keyword>
<name>A0A212EHQ8_DANPL</name>
<dbReference type="Gene3D" id="3.80.10.10">
    <property type="entry name" value="Ribonuclease Inhibitor"/>
    <property type="match status" value="2"/>
</dbReference>
<dbReference type="SUPFAM" id="SSF52058">
    <property type="entry name" value="L domain-like"/>
    <property type="match status" value="1"/>
</dbReference>
<dbReference type="InParanoid" id="A0A212EHQ8"/>
<dbReference type="AlphaFoldDB" id="A0A212EHQ8"/>
<dbReference type="InterPro" id="IPR050328">
    <property type="entry name" value="Dev_Immune_Receptor"/>
</dbReference>
<keyword evidence="5" id="KW-1185">Reference proteome</keyword>
<dbReference type="Proteomes" id="UP000007151">
    <property type="component" value="Unassembled WGS sequence"/>
</dbReference>
<keyword evidence="3" id="KW-0677">Repeat</keyword>
<dbReference type="InterPro" id="IPR001611">
    <property type="entry name" value="Leu-rich_rpt"/>
</dbReference>
<dbReference type="PROSITE" id="PS51450">
    <property type="entry name" value="LRR"/>
    <property type="match status" value="2"/>
</dbReference>
<dbReference type="PRINTS" id="PR00019">
    <property type="entry name" value="LEURICHRPT"/>
</dbReference>
<evidence type="ECO:0000256" key="3">
    <source>
        <dbReference type="ARBA" id="ARBA00022737"/>
    </source>
</evidence>
<dbReference type="Pfam" id="PF13855">
    <property type="entry name" value="LRR_8"/>
    <property type="match status" value="1"/>
</dbReference>
<comment type="caution">
    <text evidence="4">The sequence shown here is derived from an EMBL/GenBank/DDBJ whole genome shotgun (WGS) entry which is preliminary data.</text>
</comment>
<evidence type="ECO:0000313" key="5">
    <source>
        <dbReference type="Proteomes" id="UP000007151"/>
    </source>
</evidence>
<evidence type="ECO:0000313" key="4">
    <source>
        <dbReference type="EMBL" id="OWR41015.1"/>
    </source>
</evidence>
<keyword evidence="1" id="KW-0433">Leucine-rich repeat</keyword>
<protein>
    <submittedName>
        <fullName evidence="4">Insulin growth factor-binding protein complex acid labile chain</fullName>
    </submittedName>
</protein>
<dbReference type="InterPro" id="IPR003591">
    <property type="entry name" value="Leu-rich_rpt_typical-subtyp"/>
</dbReference>
<evidence type="ECO:0000256" key="1">
    <source>
        <dbReference type="ARBA" id="ARBA00022614"/>
    </source>
</evidence>
<sequence>MMNNNITSFRLNINTNNMKEMDFTSNRLEYISNGLFNNFTNLRKLILRRNLIAIIQENSFLRLTKLETLDLSENHLTVLTNVFYPLKNLQHLNLSRNNIQFIHDNYFNNWLLQHLDISHNNLKKVTPGALQQLPNLARLLLTDNPHLGITQLDTQLLVGTGRRLQQIDASRTGLCQVPEAFTHSWVAIGCSQLDYL</sequence>
<dbReference type="Pfam" id="PF00560">
    <property type="entry name" value="LRR_1"/>
    <property type="match status" value="1"/>
</dbReference>
<dbReference type="InterPro" id="IPR032675">
    <property type="entry name" value="LRR_dom_sf"/>
</dbReference>
<organism evidence="4 5">
    <name type="scientific">Danaus plexippus plexippus</name>
    <dbReference type="NCBI Taxonomy" id="278856"/>
    <lineage>
        <taxon>Eukaryota</taxon>
        <taxon>Metazoa</taxon>
        <taxon>Ecdysozoa</taxon>
        <taxon>Arthropoda</taxon>
        <taxon>Hexapoda</taxon>
        <taxon>Insecta</taxon>
        <taxon>Pterygota</taxon>
        <taxon>Neoptera</taxon>
        <taxon>Endopterygota</taxon>
        <taxon>Lepidoptera</taxon>
        <taxon>Glossata</taxon>
        <taxon>Ditrysia</taxon>
        <taxon>Papilionoidea</taxon>
        <taxon>Nymphalidae</taxon>
        <taxon>Danainae</taxon>
        <taxon>Danaini</taxon>
        <taxon>Danaina</taxon>
        <taxon>Danaus</taxon>
        <taxon>Danaus</taxon>
    </lineage>
</organism>
<accession>A0A212EHQ8</accession>
<gene>
    <name evidence="4" type="ORF">KGM_209019</name>
</gene>
<dbReference type="STRING" id="278856.A0A212EHQ8"/>
<dbReference type="KEGG" id="dpl:KGM_209019"/>
<proteinExistence type="predicted"/>
<dbReference type="SMART" id="SM00369">
    <property type="entry name" value="LRR_TYP"/>
    <property type="match status" value="5"/>
</dbReference>
<evidence type="ECO:0000256" key="2">
    <source>
        <dbReference type="ARBA" id="ARBA00022729"/>
    </source>
</evidence>
<dbReference type="PANTHER" id="PTHR24373:SF393">
    <property type="entry name" value="PROTEIN SLIT-LIKE PROTEIN"/>
    <property type="match status" value="1"/>
</dbReference>
<dbReference type="PANTHER" id="PTHR24373">
    <property type="entry name" value="SLIT RELATED LEUCINE-RICH REPEAT NEURONAL PROTEIN"/>
    <property type="match status" value="1"/>
</dbReference>
<reference evidence="4 5" key="1">
    <citation type="journal article" date="2011" name="Cell">
        <title>The monarch butterfly genome yields insights into long-distance migration.</title>
        <authorList>
            <person name="Zhan S."/>
            <person name="Merlin C."/>
            <person name="Boore J.L."/>
            <person name="Reppert S.M."/>
        </authorList>
    </citation>
    <scope>NUCLEOTIDE SEQUENCE [LARGE SCALE GENOMIC DNA]</scope>
    <source>
        <strain evidence="4">F-2</strain>
    </source>
</reference>
<dbReference type="eggNOG" id="KOG0619">
    <property type="taxonomic scope" value="Eukaryota"/>
</dbReference>